<dbReference type="EMBL" id="BARU01049499">
    <property type="protein sequence ID" value="GAH93840.1"/>
    <property type="molecule type" value="Genomic_DNA"/>
</dbReference>
<accession>X1KJR1</accession>
<gene>
    <name evidence="1" type="ORF">S03H2_72825</name>
</gene>
<name>X1KJR1_9ZZZZ</name>
<sequence>IDGDDETNKFVEFWFNQAQRSARFAIASALFFNKLISRGRVETR</sequence>
<dbReference type="AlphaFoldDB" id="X1KJR1"/>
<protein>
    <submittedName>
        <fullName evidence="1">Uncharacterized protein</fullName>
    </submittedName>
</protein>
<feature type="non-terminal residue" evidence="1">
    <location>
        <position position="1"/>
    </location>
</feature>
<organism evidence="1">
    <name type="scientific">marine sediment metagenome</name>
    <dbReference type="NCBI Taxonomy" id="412755"/>
    <lineage>
        <taxon>unclassified sequences</taxon>
        <taxon>metagenomes</taxon>
        <taxon>ecological metagenomes</taxon>
    </lineage>
</organism>
<proteinExistence type="predicted"/>
<feature type="non-terminal residue" evidence="1">
    <location>
        <position position="44"/>
    </location>
</feature>
<reference evidence="1" key="1">
    <citation type="journal article" date="2014" name="Front. Microbiol.">
        <title>High frequency of phylogenetically diverse reductive dehalogenase-homologous genes in deep subseafloor sedimentary metagenomes.</title>
        <authorList>
            <person name="Kawai M."/>
            <person name="Futagami T."/>
            <person name="Toyoda A."/>
            <person name="Takaki Y."/>
            <person name="Nishi S."/>
            <person name="Hori S."/>
            <person name="Arai W."/>
            <person name="Tsubouchi T."/>
            <person name="Morono Y."/>
            <person name="Uchiyama I."/>
            <person name="Ito T."/>
            <person name="Fujiyama A."/>
            <person name="Inagaki F."/>
            <person name="Takami H."/>
        </authorList>
    </citation>
    <scope>NUCLEOTIDE SEQUENCE</scope>
    <source>
        <strain evidence="1">Expedition CK06-06</strain>
    </source>
</reference>
<evidence type="ECO:0000313" key="1">
    <source>
        <dbReference type="EMBL" id="GAH93840.1"/>
    </source>
</evidence>
<comment type="caution">
    <text evidence="1">The sequence shown here is derived from an EMBL/GenBank/DDBJ whole genome shotgun (WGS) entry which is preliminary data.</text>
</comment>